<keyword evidence="5" id="KW-0479">Metal-binding</keyword>
<proteinExistence type="predicted"/>
<dbReference type="Gene3D" id="4.10.410.10">
    <property type="entry name" value="Pancreatic trypsin inhibitor Kunitz domain"/>
    <property type="match status" value="1"/>
</dbReference>
<dbReference type="PROSITE" id="PS00280">
    <property type="entry name" value="BPTI_KUNITZ_1"/>
    <property type="match status" value="1"/>
</dbReference>
<dbReference type="Pfam" id="PF19028">
    <property type="entry name" value="TSP1_spondin"/>
    <property type="match status" value="2"/>
</dbReference>
<dbReference type="InterPro" id="IPR009465">
    <property type="entry name" value="Spondin_N"/>
</dbReference>
<reference evidence="17" key="1">
    <citation type="journal article" date="2021" name="Genome Biol. Evol.">
        <title>A High-Quality Reference Genome for a Parasitic Bivalve with Doubly Uniparental Inheritance (Bivalvia: Unionida).</title>
        <authorList>
            <person name="Smith C.H."/>
        </authorList>
    </citation>
    <scope>NUCLEOTIDE SEQUENCE</scope>
    <source>
        <strain evidence="17">CHS0354</strain>
    </source>
</reference>
<evidence type="ECO:0000256" key="12">
    <source>
        <dbReference type="SAM" id="Coils"/>
    </source>
</evidence>
<evidence type="ECO:0000256" key="2">
    <source>
        <dbReference type="ARBA" id="ARBA00019594"/>
    </source>
</evidence>
<evidence type="ECO:0000259" key="14">
    <source>
        <dbReference type="PROSITE" id="PS50279"/>
    </source>
</evidence>
<dbReference type="InterPro" id="IPR036383">
    <property type="entry name" value="TSP1_rpt_sf"/>
</dbReference>
<keyword evidence="6 13" id="KW-0732">Signal</keyword>
<evidence type="ECO:0000256" key="10">
    <source>
        <dbReference type="ARBA" id="ARBA00023180"/>
    </source>
</evidence>
<dbReference type="Pfam" id="PF00090">
    <property type="entry name" value="TSP_1"/>
    <property type="match status" value="2"/>
</dbReference>
<feature type="domain" description="Spondin" evidence="16">
    <location>
        <begin position="188"/>
        <end position="380"/>
    </location>
</feature>
<dbReference type="FunFam" id="4.10.410.10:FF:000020">
    <property type="entry name" value="Collagen, type VI, alpha 3"/>
    <property type="match status" value="1"/>
</dbReference>
<dbReference type="NCBIfam" id="NF038123">
    <property type="entry name" value="NF038123_dom"/>
    <property type="match status" value="1"/>
</dbReference>
<feature type="domain" description="Reelin" evidence="15">
    <location>
        <begin position="15"/>
        <end position="184"/>
    </location>
</feature>
<dbReference type="PRINTS" id="PR00759">
    <property type="entry name" value="BASICPTASE"/>
</dbReference>
<sequence length="868" mass="98531">MTVKMSGITFSGIIYLLCLTLCAHVHAKQLTVCDRRPIHTTAKQSSGDGNFRIKISTEKYRPGEVYKVDIDNTKKNDKTMLGFMLVVVPQGVENESISSGEFLISTKDLVKKAEECAHTVVTHHYLVATRGVSLKWKAPPRDSGCLEFRATVIEDSETWYKDEGGLTAVLCEEEEIQHLGPQKDAAIESPRCCACGHAMYKMVFQGLWSPQTHPKGFPTGRDALLLHWSNIVGASHTADYHIWDYGQYASRGVKEVCEYGYSTNLEKDMKLNSDKIRTVIKTTPMWRNVLGTREAIVTVNQQAHMLSLLTMIGPSPDWCLGVSSLNLCQTNCTWADDIVVDLYPWDAGTDEGVTYIPGRKVPTTPQEKIHRIVNTNPTHRDSPFYGPNPIKPMATLTLTKTKDVCSDEEGGATSEEGSPTTEELIDDMKKKMMMKKKLEMMKCATTDWTEWSECSNSCGPGMHQRSRALVNEDILPSMCPIDLMEKQECQGDCTVPERKPGSREKLSQDFEVRQTFELDFDDPCAVTPWSDWSPCSSRVCGRGVRERWRMFLRKSAQTMDCGIKIMEKDVCFGMIPDCKKALMMKNFTAICSLPEELGPCRGNFQRWHYNRQMRKCLPFTYGGCRGNDNRFESEEDCNVQCADFMEKQEMSQFNDINAELVQASDDQLKILMMKKQMMAPGVQDTTTNNVQENNRPDDMEVTMKKKEKMMRKARRLEKMKMKKRKNKKKDNMTPPSPDDCMVTPWGDWSACSVTCGRGTMMRSRMIKRDAQNGGKQCPKKLERTKKCKAKQCPIDCHMSSWSPWSSCSETCGPKAVQLRRRTVIQKPQHNGVPCSSRKEKRFCNLPECTDSAAMDKFIKEMQAHPPYN</sequence>
<dbReference type="SUPFAM" id="SSF82895">
    <property type="entry name" value="TSP-1 type 1 repeat"/>
    <property type="match status" value="4"/>
</dbReference>
<evidence type="ECO:0000256" key="1">
    <source>
        <dbReference type="ARBA" id="ARBA00004498"/>
    </source>
</evidence>
<evidence type="ECO:0000256" key="13">
    <source>
        <dbReference type="SAM" id="SignalP"/>
    </source>
</evidence>
<evidence type="ECO:0000259" key="16">
    <source>
        <dbReference type="PROSITE" id="PS51020"/>
    </source>
</evidence>
<keyword evidence="18" id="KW-1185">Reference proteome</keyword>
<dbReference type="Gene3D" id="2.60.40.2130">
    <property type="entry name" value="F-spondin domain"/>
    <property type="match status" value="1"/>
</dbReference>
<feature type="signal peptide" evidence="13">
    <location>
        <begin position="1"/>
        <end position="27"/>
    </location>
</feature>
<dbReference type="InterPro" id="IPR038678">
    <property type="entry name" value="Spondin_N_sf"/>
</dbReference>
<evidence type="ECO:0000256" key="11">
    <source>
        <dbReference type="ARBA" id="ARBA00030964"/>
    </source>
</evidence>
<feature type="domain" description="BPTI/Kunitz inhibitor" evidence="14">
    <location>
        <begin position="591"/>
        <end position="641"/>
    </location>
</feature>
<dbReference type="PROSITE" id="PS51019">
    <property type="entry name" value="REELIN"/>
    <property type="match status" value="1"/>
</dbReference>
<evidence type="ECO:0000256" key="4">
    <source>
        <dbReference type="ARBA" id="ARBA00022530"/>
    </source>
</evidence>
<dbReference type="InterPro" id="IPR036880">
    <property type="entry name" value="Kunitz_BPTI_sf"/>
</dbReference>
<dbReference type="SMART" id="SM00209">
    <property type="entry name" value="TSP1"/>
    <property type="match status" value="4"/>
</dbReference>
<dbReference type="InterPro" id="IPR044004">
    <property type="entry name" value="TSP1_spondin_dom"/>
</dbReference>
<comment type="subcellular location">
    <subcellularLocation>
        <location evidence="1">Secreted</location>
        <location evidence="1">Extracellular space</location>
        <location evidence="1">Extracellular matrix</location>
    </subcellularLocation>
</comment>
<keyword evidence="3" id="KW-0964">Secreted</keyword>
<dbReference type="PROSITE" id="PS51020">
    <property type="entry name" value="SPONDIN"/>
    <property type="match status" value="1"/>
</dbReference>
<accession>A0AAE0RRS2</accession>
<evidence type="ECO:0000256" key="7">
    <source>
        <dbReference type="ARBA" id="ARBA00022737"/>
    </source>
</evidence>
<dbReference type="SMART" id="SM00131">
    <property type="entry name" value="KU"/>
    <property type="match status" value="1"/>
</dbReference>
<comment type="caution">
    <text evidence="17">The sequence shown here is derived from an EMBL/GenBank/DDBJ whole genome shotgun (WGS) entry which is preliminary data.</text>
</comment>
<dbReference type="SUPFAM" id="SSF57362">
    <property type="entry name" value="BPTI-like"/>
    <property type="match status" value="1"/>
</dbReference>
<evidence type="ECO:0000256" key="8">
    <source>
        <dbReference type="ARBA" id="ARBA00022889"/>
    </source>
</evidence>
<keyword evidence="12" id="KW-0175">Coiled coil</keyword>
<dbReference type="GO" id="GO:0004867">
    <property type="term" value="F:serine-type endopeptidase inhibitor activity"/>
    <property type="evidence" value="ECO:0007669"/>
    <property type="project" value="InterPro"/>
</dbReference>
<evidence type="ECO:0000313" key="17">
    <source>
        <dbReference type="EMBL" id="KAK3578437.1"/>
    </source>
</evidence>
<dbReference type="PROSITE" id="PS50279">
    <property type="entry name" value="BPTI_KUNITZ_2"/>
    <property type="match status" value="1"/>
</dbReference>
<dbReference type="InterPro" id="IPR042307">
    <property type="entry name" value="Reeler_sf"/>
</dbReference>
<dbReference type="GO" id="GO:0046872">
    <property type="term" value="F:metal ion binding"/>
    <property type="evidence" value="ECO:0007669"/>
    <property type="project" value="UniProtKB-KW"/>
</dbReference>
<evidence type="ECO:0000256" key="6">
    <source>
        <dbReference type="ARBA" id="ARBA00022729"/>
    </source>
</evidence>
<dbReference type="Gene3D" id="2.60.40.4060">
    <property type="entry name" value="Reeler domain"/>
    <property type="match status" value="1"/>
</dbReference>
<dbReference type="InterPro" id="IPR002861">
    <property type="entry name" value="Reeler_dom"/>
</dbReference>
<protein>
    <recommendedName>
        <fullName evidence="2">Spondin-1</fullName>
    </recommendedName>
    <alternativeName>
        <fullName evidence="11">F-spondin</fullName>
    </alternativeName>
</protein>
<dbReference type="EMBL" id="JAEAOA010002189">
    <property type="protein sequence ID" value="KAK3578437.1"/>
    <property type="molecule type" value="Genomic_DNA"/>
</dbReference>
<dbReference type="Pfam" id="PF00014">
    <property type="entry name" value="Kunitz_BPTI"/>
    <property type="match status" value="1"/>
</dbReference>
<keyword evidence="10" id="KW-0325">Glycoprotein</keyword>
<evidence type="ECO:0000259" key="15">
    <source>
        <dbReference type="PROSITE" id="PS51019"/>
    </source>
</evidence>
<dbReference type="InterPro" id="IPR051418">
    <property type="entry name" value="Spondin/Thrombospondin_T1"/>
</dbReference>
<dbReference type="CDD" id="cd08544">
    <property type="entry name" value="Reeler"/>
    <property type="match status" value="1"/>
</dbReference>
<gene>
    <name evidence="17" type="ORF">CHS0354_037408</name>
</gene>
<reference evidence="17" key="2">
    <citation type="journal article" date="2021" name="Genome Biol. Evol.">
        <title>Developing a high-quality reference genome for a parasitic bivalve with doubly uniparental inheritance (Bivalvia: Unionida).</title>
        <authorList>
            <person name="Smith C.H."/>
        </authorList>
    </citation>
    <scope>NUCLEOTIDE SEQUENCE</scope>
    <source>
        <strain evidence="17">CHS0354</strain>
        <tissue evidence="17">Mantle</tissue>
    </source>
</reference>
<dbReference type="InterPro" id="IPR000884">
    <property type="entry name" value="TSP1_rpt"/>
</dbReference>
<evidence type="ECO:0000256" key="9">
    <source>
        <dbReference type="ARBA" id="ARBA00023157"/>
    </source>
</evidence>
<organism evidence="17 18">
    <name type="scientific">Potamilus streckersoni</name>
    <dbReference type="NCBI Taxonomy" id="2493646"/>
    <lineage>
        <taxon>Eukaryota</taxon>
        <taxon>Metazoa</taxon>
        <taxon>Spiralia</taxon>
        <taxon>Lophotrochozoa</taxon>
        <taxon>Mollusca</taxon>
        <taxon>Bivalvia</taxon>
        <taxon>Autobranchia</taxon>
        <taxon>Heteroconchia</taxon>
        <taxon>Palaeoheterodonta</taxon>
        <taxon>Unionida</taxon>
        <taxon>Unionoidea</taxon>
        <taxon>Unionidae</taxon>
        <taxon>Ambleminae</taxon>
        <taxon>Lampsilini</taxon>
        <taxon>Potamilus</taxon>
    </lineage>
</organism>
<dbReference type="AlphaFoldDB" id="A0AAE0RRS2"/>
<dbReference type="GO" id="GO:0031012">
    <property type="term" value="C:extracellular matrix"/>
    <property type="evidence" value="ECO:0007669"/>
    <property type="project" value="TreeGrafter"/>
</dbReference>
<keyword evidence="4" id="KW-0272">Extracellular matrix</keyword>
<dbReference type="Gene3D" id="2.20.100.10">
    <property type="entry name" value="Thrombospondin type-1 (TSP1) repeat"/>
    <property type="match status" value="4"/>
</dbReference>
<dbReference type="Pfam" id="PF02014">
    <property type="entry name" value="Reeler"/>
    <property type="match status" value="1"/>
</dbReference>
<name>A0AAE0RRS2_9BIVA</name>
<evidence type="ECO:0000256" key="3">
    <source>
        <dbReference type="ARBA" id="ARBA00022525"/>
    </source>
</evidence>
<evidence type="ECO:0000256" key="5">
    <source>
        <dbReference type="ARBA" id="ARBA00022723"/>
    </source>
</evidence>
<dbReference type="PANTHER" id="PTHR11311">
    <property type="entry name" value="SPONDIN"/>
    <property type="match status" value="1"/>
</dbReference>
<keyword evidence="9" id="KW-1015">Disulfide bond</keyword>
<reference evidence="17" key="3">
    <citation type="submission" date="2023-05" db="EMBL/GenBank/DDBJ databases">
        <authorList>
            <person name="Smith C.H."/>
        </authorList>
    </citation>
    <scope>NUCLEOTIDE SEQUENCE</scope>
    <source>
        <strain evidence="17">CHS0354</strain>
        <tissue evidence="17">Mantle</tissue>
    </source>
</reference>
<evidence type="ECO:0000313" key="18">
    <source>
        <dbReference type="Proteomes" id="UP001195483"/>
    </source>
</evidence>
<dbReference type="Pfam" id="PF06468">
    <property type="entry name" value="Spond_N"/>
    <property type="match status" value="1"/>
</dbReference>
<dbReference type="GO" id="GO:0007155">
    <property type="term" value="P:cell adhesion"/>
    <property type="evidence" value="ECO:0007669"/>
    <property type="project" value="UniProtKB-KW"/>
</dbReference>
<dbReference type="InterPro" id="IPR020901">
    <property type="entry name" value="Prtase_inh_Kunz-CS"/>
</dbReference>
<dbReference type="FunFam" id="2.60.40.2130:FF:000002">
    <property type="entry name" value="Putative Spondin-1"/>
    <property type="match status" value="1"/>
</dbReference>
<feature type="coiled-coil region" evidence="12">
    <location>
        <begin position="699"/>
        <end position="726"/>
    </location>
</feature>
<keyword evidence="7" id="KW-0677">Repeat</keyword>
<dbReference type="CDD" id="cd00109">
    <property type="entry name" value="Kunitz-type"/>
    <property type="match status" value="1"/>
</dbReference>
<dbReference type="Proteomes" id="UP001195483">
    <property type="component" value="Unassembled WGS sequence"/>
</dbReference>
<dbReference type="InterPro" id="IPR002223">
    <property type="entry name" value="Kunitz_BPTI"/>
</dbReference>
<dbReference type="PROSITE" id="PS50092">
    <property type="entry name" value="TSP1"/>
    <property type="match status" value="4"/>
</dbReference>
<dbReference type="PANTHER" id="PTHR11311:SF16">
    <property type="entry name" value="SPONDIN-1"/>
    <property type="match status" value="1"/>
</dbReference>
<feature type="chain" id="PRO_5042012661" description="Spondin-1" evidence="13">
    <location>
        <begin position="28"/>
        <end position="868"/>
    </location>
</feature>
<keyword evidence="8" id="KW-0130">Cell adhesion</keyword>